<dbReference type="InterPro" id="IPR018201">
    <property type="entry name" value="Ketoacyl_synth_AS"/>
</dbReference>
<evidence type="ECO:0000256" key="11">
    <source>
        <dbReference type="SAM" id="MobiDB-lite"/>
    </source>
</evidence>
<dbReference type="Gene3D" id="3.40.50.720">
    <property type="entry name" value="NAD(P)-binding Rossmann-like Domain"/>
    <property type="match status" value="3"/>
</dbReference>
<feature type="region of interest" description="Disordered" evidence="11">
    <location>
        <begin position="3529"/>
        <end position="3557"/>
    </location>
</feature>
<feature type="region of interest" description="Disordered" evidence="11">
    <location>
        <begin position="1064"/>
        <end position="1099"/>
    </location>
</feature>
<dbReference type="PROSITE" id="PS00012">
    <property type="entry name" value="PHOSPHOPANTETHEINE"/>
    <property type="match status" value="1"/>
</dbReference>
<dbReference type="InterPro" id="IPR036291">
    <property type="entry name" value="NAD(P)-bd_dom_sf"/>
</dbReference>
<proteinExistence type="inferred from homology"/>
<name>A0A918ULY8_9ACTN</name>
<dbReference type="Proteomes" id="UP000622166">
    <property type="component" value="Unassembled WGS sequence"/>
</dbReference>
<dbReference type="GO" id="GO:0031177">
    <property type="term" value="F:phosphopantetheine binding"/>
    <property type="evidence" value="ECO:0007669"/>
    <property type="project" value="InterPro"/>
</dbReference>
<dbReference type="PROSITE" id="PS00606">
    <property type="entry name" value="KS3_1"/>
    <property type="match status" value="2"/>
</dbReference>
<dbReference type="PROSITE" id="PS52004">
    <property type="entry name" value="KS3_2"/>
    <property type="match status" value="3"/>
</dbReference>
<feature type="compositionally biased region" description="Basic and acidic residues" evidence="11">
    <location>
        <begin position="1067"/>
        <end position="1076"/>
    </location>
</feature>
<dbReference type="Pfam" id="PF02801">
    <property type="entry name" value="Ketoacyl-synt_C"/>
    <property type="match status" value="3"/>
</dbReference>
<dbReference type="InterPro" id="IPR020841">
    <property type="entry name" value="PKS_Beta-ketoAc_synthase_dom"/>
</dbReference>
<dbReference type="InterPro" id="IPR057326">
    <property type="entry name" value="KR_dom"/>
</dbReference>
<comment type="pathway">
    <text evidence="3">Lipid metabolism; fatty acid beta-oxidation.</text>
</comment>
<feature type="domain" description="Carrier" evidence="12">
    <location>
        <begin position="3556"/>
        <end position="3637"/>
    </location>
</feature>
<reference evidence="14" key="2">
    <citation type="submission" date="2020-09" db="EMBL/GenBank/DDBJ databases">
        <authorList>
            <person name="Sun Q."/>
            <person name="Ohkuma M."/>
        </authorList>
    </citation>
    <scope>NUCLEOTIDE SEQUENCE</scope>
    <source>
        <strain evidence="14">JCM 4815</strain>
    </source>
</reference>
<evidence type="ECO:0000259" key="12">
    <source>
        <dbReference type="PROSITE" id="PS50075"/>
    </source>
</evidence>
<keyword evidence="5" id="KW-0596">Phosphopantetheine</keyword>
<dbReference type="InterPro" id="IPR010033">
    <property type="entry name" value="HAD_SF_ppase_IIIC"/>
</dbReference>
<feature type="compositionally biased region" description="Low complexity" evidence="11">
    <location>
        <begin position="1221"/>
        <end position="1236"/>
    </location>
</feature>
<dbReference type="InterPro" id="IPR036514">
    <property type="entry name" value="SGNH_hydro_sf"/>
</dbReference>
<dbReference type="SMART" id="SM00822">
    <property type="entry name" value="PKS_KR"/>
    <property type="match status" value="2"/>
</dbReference>
<dbReference type="FunFam" id="3.40.47.10:FF:000019">
    <property type="entry name" value="Polyketide synthase type I"/>
    <property type="match status" value="1"/>
</dbReference>
<sequence length="4139" mass="437367">MDPKSATGSLHVTPDEVLTFARVTGDASPLHVDASYARRTPFGEPVAHGLLCLLKVIAGVPPLAGRKLAALRSRFSGPVLLGQDYAWTAEETAVEGEEGFVRLILRVLDGRRTLIEAEADFVVGELRTAPAKAARPKAAAAAAVTPLEDLSVGQVIGTAYRPDWEALAAFLTELSLSEHGVGAEHVAVLGWASHLAGMEAPGRAAMISGFEMECGETAGRRGFTAKAEIAAVDERFRTVRLAGEAVAGRLEARVTLRVVARREAAAPSAEEVRRLLGAWAVERPLAGRSAFVTGGSRGLGAALVQSLAIAGCTVHTAFRHGRDEAEALVAALGPDGARIRLHQGDAADAAWCADARAEIEAETGPVDLLFLNAGPPAHPLDLHTNAVTRAGEHVRRGLELAQAPLTAFAEGIAARGGRVVAISSAYVSAPRRGLSHYVAAKHAVEGLVRTSAAEYPGTGVLVVRPPRLATTFADSVVGADDALAVEPVAVSIVRRIVGGEPGTVEVMEDFSAVTGTPEVSERVEAVRGATSPSGVLAVAGTFTTDPLHPILSHWTERLGLDLEVRLTPYNQVFQELLDPASTFAGNRRGCNIALVRLEDWPAGTEGHRTLDEFAAAATAAARRGPVPLLVALCPPSPGAETRRGPELEEAESRLRTALDGVPGLHVLGSGEWSGAYPVAEHHDAAREEHAHIPYTPVAYTALGTALARKVHSLLAPPFKVLVLDCDNTLWSGVCGEDGSRGVGIGPGRRRLQEWAVELHDRGVLLCLCSKNEDEDVDEVFRQRTDMPLRLEHIAARRVNWDPKPDNLAELARELGLGLDSMVFLDDNPVEIAAVRAAHPEVLALPVPGDEKDLPAFLDRLWAFDRADVTDEDRQRTAMYRAARDREALRGSSTTLAEFIAGLDLRIDVHEARPEQLPRVAQLTQRTNQFNLSTVRRSESELRTVLDEGARCWVAEVADRFGEYGLVGAAITRLDTEAVVLDTFLMSCRVLGRGVEHAFLAAVASKEAEEGGPGTLEAVQRPTAKNRPARLFFDVAMGPGTAHPASGEGAVVHRAALTELTRLAFRPDGAEDSRDAPQDTGASPTARALPGEGKAADQAGAQERVAALAELTVDLTDATALHLAVNGALGPVTASTVDPAGQEGAETLDAVRAVLSGLLRMPRAELRHDTTLESLRLESLQIVDATVALEERFGRLPKTLFFEHRTLGALAAAIAPAPSVSGQATATVPRPASVVAPAPRPSGRRTPENTVHPDRDDRIAVVGIAGRYPGAADVTQLWHNLVAGTESLGDAAERWGRSDLVDPKGGPDRTYTSAGGLIEGVDEFDALFFNIAPSEAETMDPQQRIFLQVAYHALEDAGHTAASLGRNVGVYVASMGPDYAVLSANAALDGLSRYPNSDLYQIANRVSYFLDFTGPSIAVDTACSGSGVALQLACDALRAGTVSAAIAGGVNLILHPARRIQYAQLGMLSRTGRCRPFGAGADGMVTSEGVGAVLLRPLRDALADGDHVYGVIRSVGTNSDGRTNGFTVPSPDAQAALIGDTLRRAGVDPATIGYVEAHGTGTPLGDPIEIRGLSTAFGPHLPAMSTPVGSIKGNIGHTEAAAAVAGLTKVLLQFEHQTLVPSLHADELNPHIDFDRTPFLVQRAATDWGAGRDGAPRRASLSSFGAGGVNVHMVLEEAPVPTPTETASDSGIHLMALSARDDEQLRLMCGRLAAWLRGPGERASLADVAYTLRTGRAEFASRLAMSVGDRRAFLGALDRLAGTSGPLAEAARDVGGGVSYGRAAAGTGLADVFDGSSGMVEVLCGIASRGDLAGLGRLWCQGAAVDWTSVLPRAGQQRVPMPGYPFRRTRHWLREPSTTTAAAPMPPATTDTSPLTYYAPRWVTEPAAQGTLPDGPAVVVIGGDPYGGTGADRMVADVSDIRPTDFDDRALVVIDRRGIDTPRPQTDRSAARETEAVRTLARLADAGREVTYACVSRVGEQDPFSAVVPGFGRALAREIPRFRAIRVEVAEGAADPMLAQVLAEVPQGTTEVRLHGAERQLRRWAPIAAEPGSAPAFREGGHYLVTGGGGGIGTLLAMYLAERYRASVTLTGRSPATPGIERLRAAVRAHGGDLLYLRADVTDASGLADCLASARAHHGPLHGVIHAAGVLHDGPARDRTDAETAAVLAPKLMGTVLLDEATAGDDLDFFLVMSSFVGTFGNAGQAAYCAANRFLDAFCEHRTALTREGERRGRSVSAVWPLWEHGGMAMPPAVRRLIETTVGLTAIDTDAALRAMEDVIRLGQPTVLIGCGDPQRISAALAALEPTTGVVHERAAAPAGAVPDDGADRRVWLRDWLRREAAALARIPYAQVDTAVEFGDYGFNSMLFTDFANRLNEEFRLTLTPVVFYEAPTVDALAKELCDRHRETFATAAAVAGPEPETTATATVHRADGTEAPESREESETGAGRPRPMAIAVIGMAGRFPGAHDLDSYWDHIMAGRDLVTQAPAGRFGDTRPAGGFLEGILAFDAAFFGISPREARLMDPQQRLFLEEAWHALEDAGYDPQALSGSRTGVFVGATLSDYTELLSRGEEAVAPHSITGHVQSVIANRLSYLLDLRGPSEVIDTACSSSLTALHRALGAIETGECELAVAGGVNALFSPDWFASLKKAGMLSATGRCWTFDERADGFVRGEGVGVVVLKPLDQALSDGDDIRAVIRGSAVNHGGRAHSLTAPNPDAQADVVVAALRRADFAPRTVSYIETHGTGTKLGDPIEVAGLTKAFARLGAVWDTPWCQLGAVKGNIGHLESAAGMAGLLKILLALRHRTLPPNAVGDRPNRHLNLTDGPFEVLLEAREWRPVDAADAPLPLRAGVSAFGFGGANAHVVVEEPPAAPVSEAGRVPVLTQEDEQLIVLSATDADRLREYARRLRETVAETAPVLADLAYTSRVARGALPTRLAAVASDRHQLLAQLDGYLAGKAPYGLYTGEDGTSQPPAASGLHRAAIRWVAGEALTEPADPARRRVRFPVYPFDHSTSHGPVLEGGGDMEHDAPVTAQADGAAHVPQLMGRRWRPAPAAVVPLDGRPLCLLLVGRDAGVSFMEGLAGFESVRWVVAREPSPLPALAPHQYETEFDDYEAGRRIAERILSGHGPLHAVIDLVDASGGAVRHRERARIGLLQTLVAGGRADELRLVHVRRVDTTEEGSDAALNGARFAALVRAIGAEYGAVRAVTVETDGARDDLVDMLDLALREVAAVGEEPEVRYREGARQVARLAPVEAPRPAGAGRLGAFAITADRPYVITGGTGGLGLAAAELLVERGARKLVLAGLRALPPRHRWPDAPPDAWWAERVAAVQRLEAAGAEVMLHSGSLTEPSGISRFLSDVRVRFGRPAGVLHCAGAVAPTRAFIRKRLDEILACWEPKGTGPAELARALAEDEPDFVVLYSSLSAVVPRLAVGLTDYASANAALDALAAHAARHGAGRGARTHWLAIDWGSWAGAGMGEVTSPRYRELGLSALTRDQGLALLDSALSVTGHTSLVAVTGHPGVAGTLLESGEPEPAPPGVGGAEEPQGTRIPSARSEDLVRRCVAHITDVLAEALLLDRGKIRPEAAFVDLGIDSILIAGIVGALEPLTGAPLDPSVILEHPSVARLADHLCERYPEGLAHWAGTATPVATPAASSPGAPTTTPTAMPLAVVGMASRFPGAAGTAEFWELLRQGRSGVREVPRSRWDVATLYSPEHRDGRSISKWGGFLEGIEDFDPGYFGIPGDHAAHVDPLTRLFLETAEQTFADAGYRGDELAGRRVGVFVGSGTSTYGTRIAVPHRATATGLNQNFIGAHLAHFRDLRGPNLVVDTACSSSLTSLYLAHQSLQLGECEMALVGGADLILDETPYLSLSAARALSPDGACRVFDAGANGFVPGEGVGAVLVKPLDRALADGDRILAVIEATAMNNDGRTMGLTTPNPEAQQAVVRDALRKAGAGAASVSYVEAHGTGTMIGDPIELRALTGVFGEFTSERGFCSVGSVKSNVGHLLMAAGMASLHKVVLSLVHGALPPTLHCDRPNPRFAFDTSPFRLQTELGEWRPRHGVRRAGISAFGFGGTNCHVVVRGLTDAERDAHTARRTPLPAPVFRRQRHWVERPAAAGPRTEQHPRPLLELEELI</sequence>
<evidence type="ECO:0000256" key="3">
    <source>
        <dbReference type="ARBA" id="ARBA00005005"/>
    </source>
</evidence>
<organism evidence="14 15">
    <name type="scientific">Streptomyces poonensis</name>
    <dbReference type="NCBI Taxonomy" id="68255"/>
    <lineage>
        <taxon>Bacteria</taxon>
        <taxon>Bacillati</taxon>
        <taxon>Actinomycetota</taxon>
        <taxon>Actinomycetes</taxon>
        <taxon>Kitasatosporales</taxon>
        <taxon>Streptomycetaceae</taxon>
        <taxon>Streptomyces</taxon>
    </lineage>
</organism>
<dbReference type="GO" id="GO:0005886">
    <property type="term" value="C:plasma membrane"/>
    <property type="evidence" value="ECO:0007669"/>
    <property type="project" value="TreeGrafter"/>
</dbReference>
<evidence type="ECO:0000313" key="15">
    <source>
        <dbReference type="Proteomes" id="UP000622166"/>
    </source>
</evidence>
<evidence type="ECO:0000259" key="13">
    <source>
        <dbReference type="PROSITE" id="PS52004"/>
    </source>
</evidence>
<dbReference type="GO" id="GO:0033068">
    <property type="term" value="P:macrolide biosynthetic process"/>
    <property type="evidence" value="ECO:0007669"/>
    <property type="project" value="UniProtKB-ARBA"/>
</dbReference>
<dbReference type="GO" id="GO:0004315">
    <property type="term" value="F:3-oxoacyl-[acyl-carrier-protein] synthase activity"/>
    <property type="evidence" value="ECO:0007669"/>
    <property type="project" value="InterPro"/>
</dbReference>
<dbReference type="InterPro" id="IPR006162">
    <property type="entry name" value="Ppantetheine_attach_site"/>
</dbReference>
<evidence type="ECO:0008006" key="16">
    <source>
        <dbReference type="Google" id="ProtNLM"/>
    </source>
</evidence>
<dbReference type="GO" id="GO:0006633">
    <property type="term" value="P:fatty acid biosynthetic process"/>
    <property type="evidence" value="ECO:0007669"/>
    <property type="project" value="InterPro"/>
</dbReference>
<dbReference type="InterPro" id="IPR036736">
    <property type="entry name" value="ACP-like_sf"/>
</dbReference>
<dbReference type="SUPFAM" id="SSF51735">
    <property type="entry name" value="NAD(P)-binding Rossmann-fold domains"/>
    <property type="match status" value="5"/>
</dbReference>
<dbReference type="InterPro" id="IPR029069">
    <property type="entry name" value="HotDog_dom_sf"/>
</dbReference>
<dbReference type="InterPro" id="IPR050091">
    <property type="entry name" value="PKS_NRPS_Biosynth_Enz"/>
</dbReference>
<dbReference type="InterPro" id="IPR009081">
    <property type="entry name" value="PP-bd_ACP"/>
</dbReference>
<evidence type="ECO:0000256" key="9">
    <source>
        <dbReference type="ARBA" id="ARBA00022737"/>
    </source>
</evidence>
<dbReference type="InterPro" id="IPR013968">
    <property type="entry name" value="PKS_KR"/>
</dbReference>
<feature type="region of interest" description="Disordered" evidence="11">
    <location>
        <begin position="2416"/>
        <end position="2450"/>
    </location>
</feature>
<dbReference type="Gene3D" id="3.40.50.1000">
    <property type="entry name" value="HAD superfamily/HAD-like"/>
    <property type="match status" value="1"/>
</dbReference>
<dbReference type="Gene3D" id="3.10.129.10">
    <property type="entry name" value="Hotdog Thioesterase"/>
    <property type="match status" value="1"/>
</dbReference>
<evidence type="ECO:0000256" key="7">
    <source>
        <dbReference type="ARBA" id="ARBA00022553"/>
    </source>
</evidence>
<dbReference type="SUPFAM" id="SSF54637">
    <property type="entry name" value="Thioesterase/thiol ester dehydrase-isomerase"/>
    <property type="match status" value="1"/>
</dbReference>
<dbReference type="CDD" id="cd05233">
    <property type="entry name" value="SDR_c"/>
    <property type="match status" value="1"/>
</dbReference>
<dbReference type="GO" id="GO:0071770">
    <property type="term" value="P:DIM/DIP cell wall layer assembly"/>
    <property type="evidence" value="ECO:0007669"/>
    <property type="project" value="TreeGrafter"/>
</dbReference>
<dbReference type="PRINTS" id="PR00081">
    <property type="entry name" value="GDHRDH"/>
</dbReference>
<keyword evidence="6" id="KW-0963">Cytoplasm</keyword>
<feature type="domain" description="Ketosynthase family 3 (KS3)" evidence="13">
    <location>
        <begin position="2451"/>
        <end position="2868"/>
    </location>
</feature>
<dbReference type="PROSITE" id="PS50075">
    <property type="entry name" value="CARRIER"/>
    <property type="match status" value="3"/>
</dbReference>
<dbReference type="CDD" id="cd00833">
    <property type="entry name" value="PKS"/>
    <property type="match status" value="3"/>
</dbReference>
<dbReference type="Gene3D" id="1.10.1240.100">
    <property type="match status" value="2"/>
</dbReference>
<dbReference type="RefSeq" id="WP_189862152.1">
    <property type="nucleotide sequence ID" value="NZ_BMVW01000009.1"/>
</dbReference>
<dbReference type="PANTHER" id="PTHR43775:SF37">
    <property type="entry name" value="SI:DKEY-61P9.11"/>
    <property type="match status" value="1"/>
</dbReference>
<dbReference type="Pfam" id="PF00550">
    <property type="entry name" value="PP-binding"/>
    <property type="match status" value="3"/>
</dbReference>
<dbReference type="SMART" id="SM00823">
    <property type="entry name" value="PKS_PP"/>
    <property type="match status" value="3"/>
</dbReference>
<dbReference type="GO" id="GO:0005737">
    <property type="term" value="C:cytoplasm"/>
    <property type="evidence" value="ECO:0007669"/>
    <property type="project" value="UniProtKB-SubCell"/>
</dbReference>
<feature type="domain" description="Carrier" evidence="12">
    <location>
        <begin position="1141"/>
        <end position="1217"/>
    </location>
</feature>
<keyword evidence="15" id="KW-1185">Reference proteome</keyword>
<dbReference type="InterPro" id="IPR014030">
    <property type="entry name" value="Ketoacyl_synth_N"/>
</dbReference>
<dbReference type="Gene3D" id="3.40.50.1110">
    <property type="entry name" value="SGNH hydrolase"/>
    <property type="match status" value="1"/>
</dbReference>
<comment type="similarity">
    <text evidence="4">Belongs to the enoyl-CoA hydratase/isomerase family.</text>
</comment>
<dbReference type="InterPro" id="IPR014031">
    <property type="entry name" value="Ketoacyl_synth_C"/>
</dbReference>
<dbReference type="EMBL" id="BMVW01000009">
    <property type="protein sequence ID" value="GGZ21330.1"/>
    <property type="molecule type" value="Genomic_DNA"/>
</dbReference>
<dbReference type="NCBIfam" id="TIGR01686">
    <property type="entry name" value="FkbH"/>
    <property type="match status" value="1"/>
</dbReference>
<reference evidence="14" key="1">
    <citation type="journal article" date="2014" name="Int. J. Syst. Evol. Microbiol.">
        <title>Complete genome sequence of Corynebacterium casei LMG S-19264T (=DSM 44701T), isolated from a smear-ripened cheese.</title>
        <authorList>
            <consortium name="US DOE Joint Genome Institute (JGI-PGF)"/>
            <person name="Walter F."/>
            <person name="Albersmeier A."/>
            <person name="Kalinowski J."/>
            <person name="Ruckert C."/>
        </authorList>
    </citation>
    <scope>NUCLEOTIDE SEQUENCE</scope>
    <source>
        <strain evidence="14">JCM 4815</strain>
    </source>
</reference>
<dbReference type="SUPFAM" id="SSF53901">
    <property type="entry name" value="Thiolase-like"/>
    <property type="match status" value="3"/>
</dbReference>
<feature type="domain" description="Ketosynthase family 3 (KS3)" evidence="13">
    <location>
        <begin position="1255"/>
        <end position="1676"/>
    </location>
</feature>
<keyword evidence="8" id="KW-0808">Transferase</keyword>
<protein>
    <recommendedName>
        <fullName evidence="16">Polyketide synthase</fullName>
    </recommendedName>
</protein>
<dbReference type="Gene3D" id="1.10.1200.10">
    <property type="entry name" value="ACP-like"/>
    <property type="match status" value="3"/>
</dbReference>
<evidence type="ECO:0000256" key="6">
    <source>
        <dbReference type="ARBA" id="ARBA00022490"/>
    </source>
</evidence>
<dbReference type="NCBIfam" id="TIGR01681">
    <property type="entry name" value="HAD-SF-IIIC"/>
    <property type="match status" value="1"/>
</dbReference>
<evidence type="ECO:0000313" key="14">
    <source>
        <dbReference type="EMBL" id="GGZ21330.1"/>
    </source>
</evidence>
<gene>
    <name evidence="14" type="ORF">GCM10010365_47140</name>
</gene>
<dbReference type="Pfam" id="PF01575">
    <property type="entry name" value="MaoC_dehydratas"/>
    <property type="match status" value="1"/>
</dbReference>
<dbReference type="InterPro" id="IPR020806">
    <property type="entry name" value="PKS_PP-bd"/>
</dbReference>
<dbReference type="InterPro" id="IPR036412">
    <property type="entry name" value="HAD-like_sf"/>
</dbReference>
<feature type="domain" description="Ketosynthase family 3 (KS3)" evidence="13">
    <location>
        <begin position="3668"/>
        <end position="4087"/>
    </location>
</feature>
<dbReference type="Pfam" id="PF00109">
    <property type="entry name" value="ketoacyl-synt"/>
    <property type="match status" value="3"/>
</dbReference>
<feature type="compositionally biased region" description="Low complexity" evidence="11">
    <location>
        <begin position="2416"/>
        <end position="2427"/>
    </location>
</feature>
<dbReference type="CDD" id="cd08953">
    <property type="entry name" value="KR_2_SDR_x"/>
    <property type="match status" value="1"/>
</dbReference>
<evidence type="ECO:0000256" key="2">
    <source>
        <dbReference type="ARBA" id="ARBA00004792"/>
    </source>
</evidence>
<dbReference type="GO" id="GO:0004300">
    <property type="term" value="F:enoyl-CoA hydratase activity"/>
    <property type="evidence" value="ECO:0007669"/>
    <property type="project" value="UniProtKB-ARBA"/>
</dbReference>
<dbReference type="InterPro" id="IPR023214">
    <property type="entry name" value="HAD_sf"/>
</dbReference>
<comment type="subcellular location">
    <subcellularLocation>
        <location evidence="1">Cytoplasm</location>
    </subcellularLocation>
</comment>
<feature type="region of interest" description="Disordered" evidence="11">
    <location>
        <begin position="1221"/>
        <end position="1252"/>
    </location>
</feature>
<dbReference type="InterPro" id="IPR002539">
    <property type="entry name" value="MaoC-like_dom"/>
</dbReference>
<comment type="pathway">
    <text evidence="2">Antibiotic biosynthesis.</text>
</comment>
<dbReference type="GO" id="GO:0004312">
    <property type="term" value="F:fatty acid synthase activity"/>
    <property type="evidence" value="ECO:0007669"/>
    <property type="project" value="TreeGrafter"/>
</dbReference>
<dbReference type="Pfam" id="PF22336">
    <property type="entry name" value="RhiE-like_linker"/>
    <property type="match status" value="2"/>
</dbReference>
<dbReference type="Gene3D" id="3.40.47.10">
    <property type="match status" value="3"/>
</dbReference>
<dbReference type="SUPFAM" id="SSF47336">
    <property type="entry name" value="ACP-like"/>
    <property type="match status" value="3"/>
</dbReference>
<evidence type="ECO:0000256" key="8">
    <source>
        <dbReference type="ARBA" id="ARBA00022679"/>
    </source>
</evidence>
<keyword evidence="7" id="KW-0597">Phosphoprotein</keyword>
<dbReference type="SMART" id="SM00825">
    <property type="entry name" value="PKS_KS"/>
    <property type="match status" value="3"/>
</dbReference>
<dbReference type="InterPro" id="IPR010037">
    <property type="entry name" value="FkbH_domain"/>
</dbReference>
<dbReference type="Pfam" id="PF00106">
    <property type="entry name" value="adh_short"/>
    <property type="match status" value="1"/>
</dbReference>
<evidence type="ECO:0000256" key="10">
    <source>
        <dbReference type="ARBA" id="ARBA00023315"/>
    </source>
</evidence>
<keyword evidence="10" id="KW-0012">Acyltransferase</keyword>
<dbReference type="Pfam" id="PF08659">
    <property type="entry name" value="KR"/>
    <property type="match status" value="2"/>
</dbReference>
<dbReference type="SMART" id="SM01294">
    <property type="entry name" value="PKS_PP_betabranch"/>
    <property type="match status" value="1"/>
</dbReference>
<keyword evidence="9" id="KW-0677">Repeat</keyword>
<dbReference type="InterPro" id="IPR054514">
    <property type="entry name" value="RhiE-like_linker"/>
</dbReference>
<comment type="caution">
    <text evidence="14">The sequence shown here is derived from an EMBL/GenBank/DDBJ whole genome shotgun (WGS) entry which is preliminary data.</text>
</comment>
<evidence type="ECO:0000256" key="5">
    <source>
        <dbReference type="ARBA" id="ARBA00022450"/>
    </source>
</evidence>
<dbReference type="PANTHER" id="PTHR43775">
    <property type="entry name" value="FATTY ACID SYNTHASE"/>
    <property type="match status" value="1"/>
</dbReference>
<dbReference type="InterPro" id="IPR002347">
    <property type="entry name" value="SDR_fam"/>
</dbReference>
<dbReference type="SUPFAM" id="SSF56784">
    <property type="entry name" value="HAD-like"/>
    <property type="match status" value="1"/>
</dbReference>
<dbReference type="InterPro" id="IPR016039">
    <property type="entry name" value="Thiolase-like"/>
</dbReference>
<feature type="compositionally biased region" description="Basic and acidic residues" evidence="11">
    <location>
        <begin position="2428"/>
        <end position="2442"/>
    </location>
</feature>
<evidence type="ECO:0000256" key="4">
    <source>
        <dbReference type="ARBA" id="ARBA00005254"/>
    </source>
</evidence>
<accession>A0A918ULY8</accession>
<evidence type="ECO:0000256" key="1">
    <source>
        <dbReference type="ARBA" id="ARBA00004496"/>
    </source>
</evidence>
<feature type="domain" description="Carrier" evidence="12">
    <location>
        <begin position="2327"/>
        <end position="2404"/>
    </location>
</feature>